<dbReference type="InterPro" id="IPR012340">
    <property type="entry name" value="NA-bd_OB-fold"/>
</dbReference>
<evidence type="ECO:0000256" key="10">
    <source>
        <dbReference type="ARBA" id="ARBA00022917"/>
    </source>
</evidence>
<dbReference type="NCBIfam" id="TIGR00398">
    <property type="entry name" value="metG"/>
    <property type="match status" value="1"/>
</dbReference>
<dbReference type="HAMAP" id="MF_01228">
    <property type="entry name" value="Met_tRNA_synth_type2"/>
    <property type="match status" value="1"/>
</dbReference>
<dbReference type="RefSeq" id="WP_036101336.1">
    <property type="nucleotide sequence ID" value="NZ_AODL01000022.1"/>
</dbReference>
<comment type="function">
    <text evidence="1 13">Is required not only for elongation of protein synthesis but also for the initiation of all mRNA translation through initiator tRNA(fMet) aminoacylation.</text>
</comment>
<dbReference type="PANTHER" id="PTHR43326">
    <property type="entry name" value="METHIONYL-TRNA SYNTHETASE"/>
    <property type="match status" value="1"/>
</dbReference>
<evidence type="ECO:0000256" key="11">
    <source>
        <dbReference type="ARBA" id="ARBA00023146"/>
    </source>
</evidence>
<evidence type="ECO:0000256" key="1">
    <source>
        <dbReference type="ARBA" id="ARBA00003314"/>
    </source>
</evidence>
<organism evidence="15 16">
    <name type="scientific">Listeria riparia FSL S10-1204</name>
    <dbReference type="NCBI Taxonomy" id="1265816"/>
    <lineage>
        <taxon>Bacteria</taxon>
        <taxon>Bacillati</taxon>
        <taxon>Bacillota</taxon>
        <taxon>Bacilli</taxon>
        <taxon>Bacillales</taxon>
        <taxon>Listeriaceae</taxon>
        <taxon>Listeria</taxon>
    </lineage>
</organism>
<feature type="short sequence motif" description="'HIGH' region" evidence="13">
    <location>
        <begin position="15"/>
        <end position="25"/>
    </location>
</feature>
<keyword evidence="5 13" id="KW-0820">tRNA-binding</keyword>
<dbReference type="Pfam" id="PF19303">
    <property type="entry name" value="Anticodon_3"/>
    <property type="match status" value="1"/>
</dbReference>
<dbReference type="NCBIfam" id="NF008900">
    <property type="entry name" value="PRK12267.1"/>
    <property type="match status" value="1"/>
</dbReference>
<dbReference type="InterPro" id="IPR009080">
    <property type="entry name" value="tRNAsynth_Ia_anticodon-bd"/>
</dbReference>
<evidence type="ECO:0000256" key="13">
    <source>
        <dbReference type="HAMAP-Rule" id="MF_01228"/>
    </source>
</evidence>
<dbReference type="SUPFAM" id="SSF47323">
    <property type="entry name" value="Anticodon-binding domain of a subclass of class I aminoacyl-tRNA synthetases"/>
    <property type="match status" value="1"/>
</dbReference>
<dbReference type="PRINTS" id="PR01041">
    <property type="entry name" value="TRNASYNTHMET"/>
</dbReference>
<dbReference type="CDD" id="cd00814">
    <property type="entry name" value="MetRS_core"/>
    <property type="match status" value="1"/>
</dbReference>
<evidence type="ECO:0000256" key="6">
    <source>
        <dbReference type="ARBA" id="ARBA00022598"/>
    </source>
</evidence>
<gene>
    <name evidence="13" type="primary">metG</name>
    <name evidence="15" type="ORF">PRIP_12269</name>
</gene>
<dbReference type="GO" id="GO:0005737">
    <property type="term" value="C:cytoplasm"/>
    <property type="evidence" value="ECO:0007669"/>
    <property type="project" value="UniProtKB-SubCell"/>
</dbReference>
<evidence type="ECO:0000256" key="8">
    <source>
        <dbReference type="ARBA" id="ARBA00022840"/>
    </source>
</evidence>
<dbReference type="InterPro" id="IPR033911">
    <property type="entry name" value="MetRS_core"/>
</dbReference>
<dbReference type="SUPFAM" id="SSF50249">
    <property type="entry name" value="Nucleic acid-binding proteins"/>
    <property type="match status" value="1"/>
</dbReference>
<proteinExistence type="inferred from homology"/>
<protein>
    <recommendedName>
        <fullName evidence="13">Methionine--tRNA ligase</fullName>
        <ecNumber evidence="13">6.1.1.10</ecNumber>
    </recommendedName>
    <alternativeName>
        <fullName evidence="13">Methionyl-tRNA synthetase</fullName>
        <shortName evidence="13">MetRS</shortName>
    </alternativeName>
</protein>
<feature type="domain" description="TRNA-binding" evidence="14">
    <location>
        <begin position="564"/>
        <end position="665"/>
    </location>
</feature>
<keyword evidence="6 13" id="KW-0436">Ligase</keyword>
<evidence type="ECO:0000313" key="15">
    <source>
        <dbReference type="EMBL" id="EUJ43556.1"/>
    </source>
</evidence>
<evidence type="ECO:0000259" key="14">
    <source>
        <dbReference type="PROSITE" id="PS50886"/>
    </source>
</evidence>
<dbReference type="FunFam" id="2.40.50.140:FF:000042">
    <property type="entry name" value="Methionine--tRNA ligase"/>
    <property type="match status" value="1"/>
</dbReference>
<dbReference type="CDD" id="cd02800">
    <property type="entry name" value="tRNA_bind_EcMetRS_like"/>
    <property type="match status" value="1"/>
</dbReference>
<dbReference type="Proteomes" id="UP000019248">
    <property type="component" value="Unassembled WGS sequence"/>
</dbReference>
<feature type="short sequence motif" description="'KMSKS' region" evidence="13">
    <location>
        <begin position="310"/>
        <end position="314"/>
    </location>
</feature>
<dbReference type="EMBL" id="AODL01000022">
    <property type="protein sequence ID" value="EUJ43556.1"/>
    <property type="molecule type" value="Genomic_DNA"/>
</dbReference>
<dbReference type="InterPro" id="IPR041872">
    <property type="entry name" value="Anticodon_Met"/>
</dbReference>
<evidence type="ECO:0000256" key="7">
    <source>
        <dbReference type="ARBA" id="ARBA00022741"/>
    </source>
</evidence>
<dbReference type="PROSITE" id="PS50886">
    <property type="entry name" value="TRBD"/>
    <property type="match status" value="1"/>
</dbReference>
<comment type="similarity">
    <text evidence="13">Belongs to the class-I aminoacyl-tRNA synthetase family. MetG type 2B subfamily.</text>
</comment>
<sequence length="665" mass="75441">MPKENNTFYLTTPIYYPSGKAHIGHAYTTVAGDAMARYKRLRGFDVFYLTGTDEHGQKIQQKAEEQNVSPQSYVDDIAAGFKELWEKLEISNTDFIRTTESRHKDGVAKIFQKLLDQGDIYLGQYEGWYSVSDEEYFTETQLEEVYRDENGKVIGGKAPSGNEVELVKEESYFFRMSKYADRLLAYYNDNPEFILPESRKNEMINNFIKPGLEDLAVSRTTFDWGIKVPGDAKHVVYVWIDALSNYITALGYGSDDEMNFNKYWPADVQIIGKEIVRFHTIYWPIILMALDLPLPKKIFGHGWILMKDGKMSKSKGNVVDPYMLIDRYGLDAVRYYLLREVPFGSDGLFTPEDFVDRVNYDLANDLGNLLNRTVAMINKYFDGEIPAYQGHVTPFDAELENFKDNVLKEYETNIETMQFSVVLSQLWTLVSRTNKYIDETAPWVLAKEDDKRNELASVMTHLAENLRIIAVMLKPFLTQCPEGIFTQLGIEDESLKEWASISGYGKIPTGTKVVAKGTPIFPRLDAAEEVAYIQEQMKATAPAPVAEPEPTLVALETPEIGIEDFDKIDLRVGEVKQVEKVKKADKLLCFQLDLGEGKLRQVLSGIAEFYEPEELIGKKVIVVSNLKPVKLRGLMSEGMILSGEKDGELRIIEASDALPNGAKVK</sequence>
<keyword evidence="7 13" id="KW-0547">Nucleotide-binding</keyword>
<dbReference type="InterPro" id="IPR014729">
    <property type="entry name" value="Rossmann-like_a/b/a_fold"/>
</dbReference>
<dbReference type="PATRIC" id="fig|1265816.5.peg.2420"/>
<dbReference type="AlphaFoldDB" id="W7D6U9"/>
<dbReference type="GO" id="GO:0006431">
    <property type="term" value="P:methionyl-tRNA aminoacylation"/>
    <property type="evidence" value="ECO:0007669"/>
    <property type="project" value="UniProtKB-UniRule"/>
</dbReference>
<dbReference type="InterPro" id="IPR002547">
    <property type="entry name" value="tRNA-bd_dom"/>
</dbReference>
<keyword evidence="11 13" id="KW-0030">Aminoacyl-tRNA synthetase</keyword>
<evidence type="ECO:0000256" key="3">
    <source>
        <dbReference type="ARBA" id="ARBA00011738"/>
    </source>
</evidence>
<name>W7D6U9_9LIST</name>
<accession>W7D6U9</accession>
<evidence type="ECO:0000256" key="9">
    <source>
        <dbReference type="ARBA" id="ARBA00022884"/>
    </source>
</evidence>
<keyword evidence="8 13" id="KW-0067">ATP-binding</keyword>
<reference evidence="15 16" key="1">
    <citation type="journal article" date="2014" name="Int. J. Syst. Evol. Microbiol.">
        <title>Listeria floridensis sp. nov., Listeria aquatica sp. nov., Listeria cornellensis sp. nov., Listeria riparia sp. nov. and Listeria grandensis sp. nov., from agricultural and natural environments.</title>
        <authorList>
            <person name="den Bakker H.C."/>
            <person name="Warchocki S."/>
            <person name="Wright E.M."/>
            <person name="Allred A.F."/>
            <person name="Ahlstrom C."/>
            <person name="Manuel C.S."/>
            <person name="Stasiewicz M.J."/>
            <person name="Burrell A."/>
            <person name="Roof S."/>
            <person name="Strawn L."/>
            <person name="Fortes E.D."/>
            <person name="Nightingale K.K."/>
            <person name="Kephart D."/>
            <person name="Wiedmann M."/>
        </authorList>
    </citation>
    <scope>NUCLEOTIDE SEQUENCE [LARGE SCALE GENOMIC DNA]</scope>
    <source>
        <strain evidence="15 16">FSL S10-1204</strain>
    </source>
</reference>
<comment type="subcellular location">
    <subcellularLocation>
        <location evidence="2 13">Cytoplasm</location>
    </subcellularLocation>
</comment>
<dbReference type="NCBIfam" id="TIGR00399">
    <property type="entry name" value="metG_C_term"/>
    <property type="match status" value="1"/>
</dbReference>
<dbReference type="GO" id="GO:0004825">
    <property type="term" value="F:methionine-tRNA ligase activity"/>
    <property type="evidence" value="ECO:0007669"/>
    <property type="project" value="UniProtKB-UniRule"/>
</dbReference>
<keyword evidence="9 13" id="KW-0694">RNA-binding</keyword>
<dbReference type="InterPro" id="IPR015413">
    <property type="entry name" value="Methionyl/Leucyl_tRNA_Synth"/>
</dbReference>
<dbReference type="Pfam" id="PF01588">
    <property type="entry name" value="tRNA_bind"/>
    <property type="match status" value="1"/>
</dbReference>
<dbReference type="SUPFAM" id="SSF52374">
    <property type="entry name" value="Nucleotidylyl transferase"/>
    <property type="match status" value="1"/>
</dbReference>
<dbReference type="Pfam" id="PF09334">
    <property type="entry name" value="tRNA-synt_1g"/>
    <property type="match status" value="1"/>
</dbReference>
<evidence type="ECO:0000256" key="5">
    <source>
        <dbReference type="ARBA" id="ARBA00022555"/>
    </source>
</evidence>
<dbReference type="CDD" id="cd07957">
    <property type="entry name" value="Anticodon_Ia_Met"/>
    <property type="match status" value="1"/>
</dbReference>
<dbReference type="FunFam" id="1.10.730.10:FF:000026">
    <property type="entry name" value="Methionine--tRNA ligase"/>
    <property type="match status" value="1"/>
</dbReference>
<dbReference type="EC" id="6.1.1.10" evidence="13"/>
<evidence type="ECO:0000313" key="16">
    <source>
        <dbReference type="Proteomes" id="UP000019248"/>
    </source>
</evidence>
<dbReference type="InterPro" id="IPR004495">
    <property type="entry name" value="Met-tRNA-synth_bsu_C"/>
</dbReference>
<keyword evidence="4 13" id="KW-0963">Cytoplasm</keyword>
<evidence type="ECO:0000256" key="12">
    <source>
        <dbReference type="ARBA" id="ARBA00047364"/>
    </source>
</evidence>
<comment type="catalytic activity">
    <reaction evidence="12 13">
        <text>tRNA(Met) + L-methionine + ATP = L-methionyl-tRNA(Met) + AMP + diphosphate</text>
        <dbReference type="Rhea" id="RHEA:13481"/>
        <dbReference type="Rhea" id="RHEA-COMP:9667"/>
        <dbReference type="Rhea" id="RHEA-COMP:9698"/>
        <dbReference type="ChEBI" id="CHEBI:30616"/>
        <dbReference type="ChEBI" id="CHEBI:33019"/>
        <dbReference type="ChEBI" id="CHEBI:57844"/>
        <dbReference type="ChEBI" id="CHEBI:78442"/>
        <dbReference type="ChEBI" id="CHEBI:78530"/>
        <dbReference type="ChEBI" id="CHEBI:456215"/>
        <dbReference type="EC" id="6.1.1.10"/>
    </reaction>
</comment>
<evidence type="ECO:0000256" key="4">
    <source>
        <dbReference type="ARBA" id="ARBA00022490"/>
    </source>
</evidence>
<dbReference type="Gene3D" id="1.10.730.10">
    <property type="entry name" value="Isoleucyl-tRNA Synthetase, Domain 1"/>
    <property type="match status" value="1"/>
</dbReference>
<dbReference type="Gene3D" id="2.40.50.140">
    <property type="entry name" value="Nucleic acid-binding proteins"/>
    <property type="match status" value="1"/>
</dbReference>
<keyword evidence="16" id="KW-1185">Reference proteome</keyword>
<dbReference type="InterPro" id="IPR014758">
    <property type="entry name" value="Met-tRNA_synth"/>
</dbReference>
<comment type="subunit">
    <text evidence="3 13">Homodimer.</text>
</comment>
<comment type="caution">
    <text evidence="15">The sequence shown here is derived from an EMBL/GenBank/DDBJ whole genome shotgun (WGS) entry which is preliminary data.</text>
</comment>
<dbReference type="OrthoDB" id="9810191at2"/>
<dbReference type="Gene3D" id="3.40.50.620">
    <property type="entry name" value="HUPs"/>
    <property type="match status" value="1"/>
</dbReference>
<dbReference type="GO" id="GO:0005524">
    <property type="term" value="F:ATP binding"/>
    <property type="evidence" value="ECO:0007669"/>
    <property type="project" value="UniProtKB-UniRule"/>
</dbReference>
<dbReference type="FunFam" id="2.170.220.10:FF:000002">
    <property type="entry name" value="Methionine--tRNA ligase"/>
    <property type="match status" value="1"/>
</dbReference>
<dbReference type="PANTHER" id="PTHR43326:SF1">
    <property type="entry name" value="METHIONINE--TRNA LIGASE, MITOCHONDRIAL"/>
    <property type="match status" value="1"/>
</dbReference>
<dbReference type="InterPro" id="IPR023457">
    <property type="entry name" value="Met-tRNA_synth_2"/>
</dbReference>
<evidence type="ECO:0000256" key="2">
    <source>
        <dbReference type="ARBA" id="ARBA00004496"/>
    </source>
</evidence>
<comment type="caution">
    <text evidence="13">Lacks conserved residue(s) required for the propagation of feature annotation.</text>
</comment>
<dbReference type="Gene3D" id="2.170.220.10">
    <property type="match status" value="1"/>
</dbReference>
<dbReference type="GO" id="GO:0000049">
    <property type="term" value="F:tRNA binding"/>
    <property type="evidence" value="ECO:0007669"/>
    <property type="project" value="UniProtKB-UniRule"/>
</dbReference>
<keyword evidence="10 13" id="KW-0648">Protein biosynthesis</keyword>